<evidence type="ECO:0000256" key="10">
    <source>
        <dbReference type="SAM" id="Phobius"/>
    </source>
</evidence>
<keyword evidence="5 10" id="KW-1133">Transmembrane helix</keyword>
<dbReference type="InterPro" id="IPR009011">
    <property type="entry name" value="Man6P_isomerase_rcpt-bd_dom_sf"/>
</dbReference>
<evidence type="ECO:0000256" key="2">
    <source>
        <dbReference type="ARBA" id="ARBA00022448"/>
    </source>
</evidence>
<dbReference type="Proteomes" id="UP001186944">
    <property type="component" value="Unassembled WGS sequence"/>
</dbReference>
<name>A0AA89BZ21_PINIB</name>
<keyword evidence="4" id="KW-0732">Signal</keyword>
<evidence type="ECO:0000256" key="9">
    <source>
        <dbReference type="SAM" id="MobiDB-lite"/>
    </source>
</evidence>
<reference evidence="12" key="1">
    <citation type="submission" date="2019-08" db="EMBL/GenBank/DDBJ databases">
        <title>The improved chromosome-level genome for the pearl oyster Pinctada fucata martensii using PacBio sequencing and Hi-C.</title>
        <authorList>
            <person name="Zheng Z."/>
        </authorList>
    </citation>
    <scope>NUCLEOTIDE SEQUENCE</scope>
    <source>
        <strain evidence="12">ZZ-2019</strain>
        <tissue evidence="12">Adductor muscle</tissue>
    </source>
</reference>
<feature type="transmembrane region" description="Helical" evidence="10">
    <location>
        <begin position="176"/>
        <end position="200"/>
    </location>
</feature>
<evidence type="ECO:0000256" key="1">
    <source>
        <dbReference type="ARBA" id="ARBA00004308"/>
    </source>
</evidence>
<dbReference type="PROSITE" id="PS51914">
    <property type="entry name" value="MRH"/>
    <property type="match status" value="1"/>
</dbReference>
<evidence type="ECO:0000259" key="11">
    <source>
        <dbReference type="PROSITE" id="PS51914"/>
    </source>
</evidence>
<evidence type="ECO:0000313" key="12">
    <source>
        <dbReference type="EMBL" id="KAK3099725.1"/>
    </source>
</evidence>
<evidence type="ECO:0000256" key="4">
    <source>
        <dbReference type="ARBA" id="ARBA00022729"/>
    </source>
</evidence>
<keyword evidence="13" id="KW-1185">Reference proteome</keyword>
<dbReference type="InterPro" id="IPR044865">
    <property type="entry name" value="MRH_dom"/>
</dbReference>
<comment type="caution">
    <text evidence="12">The sequence shown here is derived from an EMBL/GenBank/DDBJ whole genome shotgun (WGS) entry which is preliminary data.</text>
</comment>
<evidence type="ECO:0000256" key="5">
    <source>
        <dbReference type="ARBA" id="ARBA00022989"/>
    </source>
</evidence>
<dbReference type="SUPFAM" id="SSF50911">
    <property type="entry name" value="Mannose 6-phosphate receptor domain"/>
    <property type="match status" value="1"/>
</dbReference>
<evidence type="ECO:0000256" key="8">
    <source>
        <dbReference type="ARBA" id="ARBA00023180"/>
    </source>
</evidence>
<keyword evidence="2" id="KW-0813">Transport</keyword>
<feature type="domain" description="MRH" evidence="11">
    <location>
        <begin position="27"/>
        <end position="168"/>
    </location>
</feature>
<proteinExistence type="predicted"/>
<comment type="subcellular location">
    <subcellularLocation>
        <location evidence="1">Endomembrane system</location>
    </subcellularLocation>
</comment>
<dbReference type="GO" id="GO:0005768">
    <property type="term" value="C:endosome"/>
    <property type="evidence" value="ECO:0007669"/>
    <property type="project" value="InterPro"/>
</dbReference>
<dbReference type="InterPro" id="IPR000296">
    <property type="entry name" value="Man-6-P_rcpt_cation_dep"/>
</dbReference>
<dbReference type="GO" id="GO:0005802">
    <property type="term" value="C:trans-Golgi network"/>
    <property type="evidence" value="ECO:0007669"/>
    <property type="project" value="TreeGrafter"/>
</dbReference>
<keyword evidence="8" id="KW-0325">Glycoprotein</keyword>
<dbReference type="Gene3D" id="2.70.130.10">
    <property type="entry name" value="Mannose-6-phosphate receptor binding domain"/>
    <property type="match status" value="1"/>
</dbReference>
<protein>
    <recommendedName>
        <fullName evidence="11">MRH domain-containing protein</fullName>
    </recommendedName>
</protein>
<evidence type="ECO:0000256" key="3">
    <source>
        <dbReference type="ARBA" id="ARBA00022692"/>
    </source>
</evidence>
<keyword evidence="6 10" id="KW-0472">Membrane</keyword>
<evidence type="ECO:0000313" key="13">
    <source>
        <dbReference type="Proteomes" id="UP001186944"/>
    </source>
</evidence>
<dbReference type="PRINTS" id="PR00715">
    <property type="entry name" value="MAN6PRECEPTR"/>
</dbReference>
<organism evidence="12 13">
    <name type="scientific">Pinctada imbricata</name>
    <name type="common">Atlantic pearl-oyster</name>
    <name type="synonym">Pinctada martensii</name>
    <dbReference type="NCBI Taxonomy" id="66713"/>
    <lineage>
        <taxon>Eukaryota</taxon>
        <taxon>Metazoa</taxon>
        <taxon>Spiralia</taxon>
        <taxon>Lophotrochozoa</taxon>
        <taxon>Mollusca</taxon>
        <taxon>Bivalvia</taxon>
        <taxon>Autobranchia</taxon>
        <taxon>Pteriomorphia</taxon>
        <taxon>Pterioida</taxon>
        <taxon>Pterioidea</taxon>
        <taxon>Pteriidae</taxon>
        <taxon>Pinctada</taxon>
    </lineage>
</organism>
<keyword evidence="7" id="KW-1015">Disulfide bond</keyword>
<dbReference type="Pfam" id="PF02157">
    <property type="entry name" value="Man-6-P_recep"/>
    <property type="match status" value="1"/>
</dbReference>
<dbReference type="GO" id="GO:0006622">
    <property type="term" value="P:protein targeting to lysosome"/>
    <property type="evidence" value="ECO:0007669"/>
    <property type="project" value="InterPro"/>
</dbReference>
<dbReference type="PANTHER" id="PTHR15071:SF29">
    <property type="entry name" value="CATION-DEPENDENT MANNOSE-6-PHOSPHATE RECEPTOR"/>
    <property type="match status" value="1"/>
</dbReference>
<sequence length="265" mass="30241">MCENEDVAHLRLNGYRNVNVRKRTLDLKIGNSALHLRVQLHMYKAVDGLNKYEYTIGICTPAMDTVTDGKDVAVVQVNVTNRSDIHIIGKLTNTKLIEGTDWLLLEYRDGDQYGHHCGTENRRATIMITCDSSVKIGEEVVRVFEEETDRNSECYYLFEMASSAVCPASKLITVSLSVGTILVIVFFSVTALYIILGFIYNRFVLHAKGKDQIPNYEFWQDFGNLQADGCDLICRTRRRQERSYKGVGDDQLTEEDERDEHLLPM</sequence>
<keyword evidence="3 10" id="KW-0812">Transmembrane</keyword>
<gene>
    <name evidence="12" type="ORF">FSP39_008598</name>
</gene>
<feature type="region of interest" description="Disordered" evidence="9">
    <location>
        <begin position="245"/>
        <end position="265"/>
    </location>
</feature>
<dbReference type="GO" id="GO:0019904">
    <property type="term" value="F:protein domain specific binding"/>
    <property type="evidence" value="ECO:0007669"/>
    <property type="project" value="InterPro"/>
</dbReference>
<dbReference type="AlphaFoldDB" id="A0AA89BZ21"/>
<evidence type="ECO:0000256" key="7">
    <source>
        <dbReference type="ARBA" id="ARBA00023157"/>
    </source>
</evidence>
<dbReference type="PANTHER" id="PTHR15071">
    <property type="entry name" value="MANNOSE-6-PHOSPHATE RECEPTOR FAMILY MEMBER"/>
    <property type="match status" value="1"/>
</dbReference>
<accession>A0AA89BZ21</accession>
<dbReference type="InterPro" id="IPR028927">
    <property type="entry name" value="Man-6-P_rcpt"/>
</dbReference>
<dbReference type="EMBL" id="VSWD01000006">
    <property type="protein sequence ID" value="KAK3099725.1"/>
    <property type="molecule type" value="Genomic_DNA"/>
</dbReference>
<evidence type="ECO:0000256" key="6">
    <source>
        <dbReference type="ARBA" id="ARBA00023136"/>
    </source>
</evidence>